<feature type="transmembrane region" description="Helical" evidence="3">
    <location>
        <begin position="152"/>
        <end position="169"/>
    </location>
</feature>
<feature type="transmembrane region" description="Helical" evidence="3">
    <location>
        <begin position="56"/>
        <end position="75"/>
    </location>
</feature>
<reference evidence="4 5" key="1">
    <citation type="journal article" date="2010" name="Stand. Genomic Sci.">
        <title>Complete genome sequence of Haliangium ochraceum type strain (SMP-2).</title>
        <authorList>
            <consortium name="US DOE Joint Genome Institute (JGI-PGF)"/>
            <person name="Ivanova N."/>
            <person name="Daum C."/>
            <person name="Lang E."/>
            <person name="Abt B."/>
            <person name="Kopitz M."/>
            <person name="Saunders E."/>
            <person name="Lapidus A."/>
            <person name="Lucas S."/>
            <person name="Glavina Del Rio T."/>
            <person name="Nolan M."/>
            <person name="Tice H."/>
            <person name="Copeland A."/>
            <person name="Cheng J.F."/>
            <person name="Chen F."/>
            <person name="Bruce D."/>
            <person name="Goodwin L."/>
            <person name="Pitluck S."/>
            <person name="Mavromatis K."/>
            <person name="Pati A."/>
            <person name="Mikhailova N."/>
            <person name="Chen A."/>
            <person name="Palaniappan K."/>
            <person name="Land M."/>
            <person name="Hauser L."/>
            <person name="Chang Y.J."/>
            <person name="Jeffries C.D."/>
            <person name="Detter J.C."/>
            <person name="Brettin T."/>
            <person name="Rohde M."/>
            <person name="Goker M."/>
            <person name="Bristow J."/>
            <person name="Markowitz V."/>
            <person name="Eisen J.A."/>
            <person name="Hugenholtz P."/>
            <person name="Kyrpides N.C."/>
            <person name="Klenk H.P."/>
        </authorList>
    </citation>
    <scope>NUCLEOTIDE SEQUENCE [LARGE SCALE GENOMIC DNA]</scope>
    <source>
        <strain evidence="5">DSM 14365 / CIP 107738 / JCM 11303 / AJ 13395 / SMP-2</strain>
    </source>
</reference>
<gene>
    <name evidence="4" type="ordered locus">Hoch_3264</name>
</gene>
<keyword evidence="3" id="KW-0812">Transmembrane</keyword>
<feature type="compositionally biased region" description="Basic and acidic residues" evidence="2">
    <location>
        <begin position="382"/>
        <end position="397"/>
    </location>
</feature>
<feature type="coiled-coil region" evidence="1">
    <location>
        <begin position="237"/>
        <end position="264"/>
    </location>
</feature>
<feature type="compositionally biased region" description="Low complexity" evidence="2">
    <location>
        <begin position="511"/>
        <end position="524"/>
    </location>
</feature>
<evidence type="ECO:0000256" key="2">
    <source>
        <dbReference type="SAM" id="MobiDB-lite"/>
    </source>
</evidence>
<keyword evidence="1" id="KW-0175">Coiled coil</keyword>
<evidence type="ECO:0000313" key="5">
    <source>
        <dbReference type="Proteomes" id="UP000001880"/>
    </source>
</evidence>
<proteinExistence type="predicted"/>
<keyword evidence="3" id="KW-0472">Membrane</keyword>
<keyword evidence="3" id="KW-1133">Transmembrane helix</keyword>
<dbReference type="Proteomes" id="UP000001880">
    <property type="component" value="Chromosome"/>
</dbReference>
<evidence type="ECO:0000256" key="1">
    <source>
        <dbReference type="SAM" id="Coils"/>
    </source>
</evidence>
<accession>D0LTS2</accession>
<evidence type="ECO:0000313" key="4">
    <source>
        <dbReference type="EMBL" id="ACY15766.1"/>
    </source>
</evidence>
<evidence type="ECO:0000256" key="3">
    <source>
        <dbReference type="SAM" id="Phobius"/>
    </source>
</evidence>
<feature type="compositionally biased region" description="Basic and acidic residues" evidence="2">
    <location>
        <begin position="441"/>
        <end position="454"/>
    </location>
</feature>
<feature type="region of interest" description="Disordered" evidence="2">
    <location>
        <begin position="362"/>
        <end position="606"/>
    </location>
</feature>
<name>D0LTS2_HALO1</name>
<dbReference type="RefSeq" id="WP_012828366.1">
    <property type="nucleotide sequence ID" value="NC_013440.1"/>
</dbReference>
<feature type="compositionally biased region" description="Gly residues" evidence="2">
    <location>
        <begin position="539"/>
        <end position="550"/>
    </location>
</feature>
<organism evidence="4 5">
    <name type="scientific">Haliangium ochraceum (strain DSM 14365 / JCM 11303 / SMP-2)</name>
    <dbReference type="NCBI Taxonomy" id="502025"/>
    <lineage>
        <taxon>Bacteria</taxon>
        <taxon>Pseudomonadati</taxon>
        <taxon>Myxococcota</taxon>
        <taxon>Polyangia</taxon>
        <taxon>Haliangiales</taxon>
        <taxon>Kofleriaceae</taxon>
        <taxon>Haliangium</taxon>
    </lineage>
</organism>
<dbReference type="STRING" id="502025.Hoch_3264"/>
<sequence>MADTSKIHALIARAKRRLRAQAALEAATTASIAALGGALISVYLVRVGSLSESGAAAALAACLGLVALAAALGAARRLPTHIVATRIDRASGLADRLSTACAFEEQLGTGAVPGDPETEALMRAAIRDATAATARADVPAATPFRAPRDGRAALAFAVACAAIAGLAFPDPADGTDAGTTATSGDQAQAEAPAERILDEDVDYARDLLEDMRSIAQDERDPALEGFVGEVEALLAQAEAGEISKEELLEKLAQAEERFMQGADDDLEETMSDLRETGRALEQSELTKAVGQALKQGDMESAQRELEKLADQLEQDDLSDAEKQEAAEALERAAEQFTKKDAARDAQVQKRIDQAKADVARLQRQLEQSENERDKRKLTRQLENQKRQLEQLEREQQQRQESNQQRNLKRLHRNLEQAAENMRKEQQEQQQQQGQDGQQQQEQRRMAARDLRNAARDTGQVDADRRKMAAQKKVASQLDDLKEAMRRARQRGQNGPKDLFGKNQRNRDFQRRAQGQQGSRQSWRPGSRKRMSGRISQGQQGQGQQGQGQQGQGQQPGQQGQGQQGQGQQPGDSYGDQHDPNVLGDPTARIGNNQDESVSGVHGRGPSTRETILSAAQKGFANRAYERVYADYKNIVEEVIRTEKVPSGYKYYVKRYFQKIKPHSMD</sequence>
<feature type="transmembrane region" description="Helical" evidence="3">
    <location>
        <begin position="22"/>
        <end position="44"/>
    </location>
</feature>
<dbReference type="HOGENOM" id="CLU_426349_0_0_7"/>
<dbReference type="OrthoDB" id="5488012at2"/>
<keyword evidence="5" id="KW-1185">Reference proteome</keyword>
<dbReference type="AlphaFoldDB" id="D0LTS2"/>
<protein>
    <submittedName>
        <fullName evidence="4">Uncharacterized protein</fullName>
    </submittedName>
</protein>
<dbReference type="KEGG" id="hoh:Hoch_3264"/>
<feature type="compositionally biased region" description="Low complexity" evidence="2">
    <location>
        <begin position="427"/>
        <end position="440"/>
    </location>
</feature>
<dbReference type="eggNOG" id="COG1196">
    <property type="taxonomic scope" value="Bacteria"/>
</dbReference>
<dbReference type="EMBL" id="CP001804">
    <property type="protein sequence ID" value="ACY15766.1"/>
    <property type="molecule type" value="Genomic_DNA"/>
</dbReference>